<dbReference type="Proteomes" id="UP000618460">
    <property type="component" value="Unassembled WGS sequence"/>
</dbReference>
<keyword evidence="7" id="KW-0802">TPR repeat</keyword>
<accession>A0A917TPP0</accession>
<keyword evidence="5 8" id="KW-1133">Transmembrane helix</keyword>
<evidence type="ECO:0000256" key="7">
    <source>
        <dbReference type="PROSITE-ProRule" id="PRU00339"/>
    </source>
</evidence>
<protein>
    <submittedName>
        <fullName evidence="10">Rhomboid protease GluP</fullName>
    </submittedName>
</protein>
<comment type="subcellular location">
    <subcellularLocation>
        <location evidence="1">Membrane</location>
        <topology evidence="1">Multi-pass membrane protein</topology>
    </subcellularLocation>
</comment>
<gene>
    <name evidence="10" type="primary">gluP</name>
    <name evidence="10" type="ORF">GCM10011351_17160</name>
</gene>
<dbReference type="Gene3D" id="1.25.40.10">
    <property type="entry name" value="Tetratricopeptide repeat domain"/>
    <property type="match status" value="1"/>
</dbReference>
<keyword evidence="11" id="KW-1185">Reference proteome</keyword>
<feature type="transmembrane region" description="Helical" evidence="8">
    <location>
        <begin position="271"/>
        <end position="289"/>
    </location>
</feature>
<feature type="transmembrane region" description="Helical" evidence="8">
    <location>
        <begin position="350"/>
        <end position="367"/>
    </location>
</feature>
<dbReference type="GO" id="GO:0016020">
    <property type="term" value="C:membrane"/>
    <property type="evidence" value="ECO:0007669"/>
    <property type="project" value="UniProtKB-SubCell"/>
</dbReference>
<evidence type="ECO:0000259" key="9">
    <source>
        <dbReference type="Pfam" id="PF01694"/>
    </source>
</evidence>
<evidence type="ECO:0000313" key="10">
    <source>
        <dbReference type="EMBL" id="GGM31553.1"/>
    </source>
</evidence>
<evidence type="ECO:0000256" key="4">
    <source>
        <dbReference type="ARBA" id="ARBA00022801"/>
    </source>
</evidence>
<dbReference type="Gene3D" id="1.20.1540.10">
    <property type="entry name" value="Rhomboid-like"/>
    <property type="match status" value="1"/>
</dbReference>
<evidence type="ECO:0000256" key="6">
    <source>
        <dbReference type="ARBA" id="ARBA00023136"/>
    </source>
</evidence>
<comment type="similarity">
    <text evidence="2">Belongs to the peptidase S54 family.</text>
</comment>
<evidence type="ECO:0000256" key="2">
    <source>
        <dbReference type="ARBA" id="ARBA00009045"/>
    </source>
</evidence>
<dbReference type="Pfam" id="PF01694">
    <property type="entry name" value="Rhomboid"/>
    <property type="match status" value="1"/>
</dbReference>
<dbReference type="PANTHER" id="PTHR43731:SF14">
    <property type="entry name" value="PRESENILIN-ASSOCIATED RHOMBOID-LIKE PROTEIN, MITOCHONDRIAL"/>
    <property type="match status" value="1"/>
</dbReference>
<dbReference type="GO" id="GO:0006508">
    <property type="term" value="P:proteolysis"/>
    <property type="evidence" value="ECO:0007669"/>
    <property type="project" value="UniProtKB-KW"/>
</dbReference>
<dbReference type="PANTHER" id="PTHR43731">
    <property type="entry name" value="RHOMBOID PROTEASE"/>
    <property type="match status" value="1"/>
</dbReference>
<reference evidence="10" key="1">
    <citation type="journal article" date="2014" name="Int. J. Syst. Evol. Microbiol.">
        <title>Complete genome sequence of Corynebacterium casei LMG S-19264T (=DSM 44701T), isolated from a smear-ripened cheese.</title>
        <authorList>
            <consortium name="US DOE Joint Genome Institute (JGI-PGF)"/>
            <person name="Walter F."/>
            <person name="Albersmeier A."/>
            <person name="Kalinowski J."/>
            <person name="Ruckert C."/>
        </authorList>
    </citation>
    <scope>NUCLEOTIDE SEQUENCE</scope>
    <source>
        <strain evidence="10">CGMCC 1.6333</strain>
    </source>
</reference>
<comment type="caution">
    <text evidence="10">The sequence shown here is derived from an EMBL/GenBank/DDBJ whole genome shotgun (WGS) entry which is preliminary data.</text>
</comment>
<keyword evidence="4" id="KW-0378">Hydrolase</keyword>
<dbReference type="InterPro" id="IPR011990">
    <property type="entry name" value="TPR-like_helical_dom_sf"/>
</dbReference>
<sequence>MKRMFIERTYYFYQLTDYLTRQQGFELVFINNDQTEIWLQRKKNKKNHVIRIVNNGFDWKNQLRLDIERTIKNSKKLTNLFLGRNIEFHNVYVAEYAPVDDWKALKKTVNMNQRKFSRMHLYYLDDKEGAIEKNRLFESIDVEKFEITPPDNIMELESKTQYLKTSILGKYNQVKKQADQVFRYAKPTLTYWILAVNVLMFILLELQGGSTSTDILLQFGAKYNPAIIDGEWWRIISSMFLHIGLLHLVMNMLALHIVGSIVEQIYGSKRFLIIYFFAGIMGGLTSFALNPQLAAGASGAIFGLFGALLFFGFHHQRIFFQTMGWNVIVIIAFNIVFGFVVQQIDNGAHIGGLIGGLIASSIVFFPNKKQLSQQLLAIVAYIVIVVSLVLYGISNKSGHYDPMLQAQIANHLIEEEEFSQVIDVTSETLETEPTNFQAELLFLRSYAYSKLEQSSKALADLEVLVALEPNAIPEAYYNLTLIYMERGNTEKAKNAIREAVRLSPNNETFTSLAQELLGNE</sequence>
<evidence type="ECO:0000313" key="11">
    <source>
        <dbReference type="Proteomes" id="UP000618460"/>
    </source>
</evidence>
<feature type="domain" description="Peptidase S54 rhomboid" evidence="9">
    <location>
        <begin position="230"/>
        <end position="363"/>
    </location>
</feature>
<dbReference type="GO" id="GO:0004252">
    <property type="term" value="F:serine-type endopeptidase activity"/>
    <property type="evidence" value="ECO:0007669"/>
    <property type="project" value="InterPro"/>
</dbReference>
<dbReference type="SUPFAM" id="SSF144091">
    <property type="entry name" value="Rhomboid-like"/>
    <property type="match status" value="1"/>
</dbReference>
<feature type="transmembrane region" description="Helical" evidence="8">
    <location>
        <begin position="189"/>
        <end position="206"/>
    </location>
</feature>
<evidence type="ECO:0000256" key="5">
    <source>
        <dbReference type="ARBA" id="ARBA00022989"/>
    </source>
</evidence>
<keyword evidence="6 8" id="KW-0472">Membrane</keyword>
<organism evidence="10 11">
    <name type="scientific">Paraliobacillus quinghaiensis</name>
    <dbReference type="NCBI Taxonomy" id="470815"/>
    <lineage>
        <taxon>Bacteria</taxon>
        <taxon>Bacillati</taxon>
        <taxon>Bacillota</taxon>
        <taxon>Bacilli</taxon>
        <taxon>Bacillales</taxon>
        <taxon>Bacillaceae</taxon>
        <taxon>Paraliobacillus</taxon>
    </lineage>
</organism>
<dbReference type="PROSITE" id="PS50293">
    <property type="entry name" value="TPR_REGION"/>
    <property type="match status" value="1"/>
</dbReference>
<evidence type="ECO:0000256" key="8">
    <source>
        <dbReference type="SAM" id="Phobius"/>
    </source>
</evidence>
<feature type="repeat" description="TPR" evidence="7">
    <location>
        <begin position="473"/>
        <end position="506"/>
    </location>
</feature>
<dbReference type="InterPro" id="IPR050925">
    <property type="entry name" value="Rhomboid_protease_S54"/>
</dbReference>
<dbReference type="InterPro" id="IPR022764">
    <property type="entry name" value="Peptidase_S54_rhomboid_dom"/>
</dbReference>
<dbReference type="AlphaFoldDB" id="A0A917TPP0"/>
<reference evidence="10" key="2">
    <citation type="submission" date="2020-09" db="EMBL/GenBank/DDBJ databases">
        <authorList>
            <person name="Sun Q."/>
            <person name="Zhou Y."/>
        </authorList>
    </citation>
    <scope>NUCLEOTIDE SEQUENCE</scope>
    <source>
        <strain evidence="10">CGMCC 1.6333</strain>
    </source>
</reference>
<dbReference type="InterPro" id="IPR019734">
    <property type="entry name" value="TPR_rpt"/>
</dbReference>
<dbReference type="EMBL" id="BMLG01000007">
    <property type="protein sequence ID" value="GGM31553.1"/>
    <property type="molecule type" value="Genomic_DNA"/>
</dbReference>
<keyword evidence="10" id="KW-0645">Protease</keyword>
<dbReference type="InterPro" id="IPR035952">
    <property type="entry name" value="Rhomboid-like_sf"/>
</dbReference>
<evidence type="ECO:0000256" key="3">
    <source>
        <dbReference type="ARBA" id="ARBA00022692"/>
    </source>
</evidence>
<feature type="transmembrane region" description="Helical" evidence="8">
    <location>
        <begin position="325"/>
        <end position="344"/>
    </location>
</feature>
<feature type="transmembrane region" description="Helical" evidence="8">
    <location>
        <begin position="239"/>
        <end position="259"/>
    </location>
</feature>
<dbReference type="PROSITE" id="PS50005">
    <property type="entry name" value="TPR"/>
    <property type="match status" value="1"/>
</dbReference>
<dbReference type="SMART" id="SM00028">
    <property type="entry name" value="TPR"/>
    <property type="match status" value="2"/>
</dbReference>
<dbReference type="RefSeq" id="WP_162879159.1">
    <property type="nucleotide sequence ID" value="NZ_BMLG01000007.1"/>
</dbReference>
<dbReference type="Pfam" id="PF13181">
    <property type="entry name" value="TPR_8"/>
    <property type="match status" value="1"/>
</dbReference>
<proteinExistence type="inferred from homology"/>
<feature type="transmembrane region" description="Helical" evidence="8">
    <location>
        <begin position="374"/>
        <end position="393"/>
    </location>
</feature>
<evidence type="ECO:0000256" key="1">
    <source>
        <dbReference type="ARBA" id="ARBA00004141"/>
    </source>
</evidence>
<feature type="transmembrane region" description="Helical" evidence="8">
    <location>
        <begin position="295"/>
        <end position="313"/>
    </location>
</feature>
<name>A0A917TPP0_9BACI</name>
<dbReference type="SUPFAM" id="SSF48452">
    <property type="entry name" value="TPR-like"/>
    <property type="match status" value="1"/>
</dbReference>
<keyword evidence="3 8" id="KW-0812">Transmembrane</keyword>